<protein>
    <recommendedName>
        <fullName evidence="1">Integrase catalytic domain-containing protein</fullName>
    </recommendedName>
</protein>
<name>A0A1Y1KRZ4_PHOPY</name>
<dbReference type="InterPro" id="IPR050951">
    <property type="entry name" value="Retrovirus_Pol_polyprotein"/>
</dbReference>
<dbReference type="PROSITE" id="PS50994">
    <property type="entry name" value="INTEGRASE"/>
    <property type="match status" value="1"/>
</dbReference>
<dbReference type="EMBL" id="GEZM01077764">
    <property type="protein sequence ID" value="JAV63181.1"/>
    <property type="molecule type" value="Transcribed_RNA"/>
</dbReference>
<evidence type="ECO:0000259" key="1">
    <source>
        <dbReference type="PROSITE" id="PS50994"/>
    </source>
</evidence>
<dbReference type="GO" id="GO:0015074">
    <property type="term" value="P:DNA integration"/>
    <property type="evidence" value="ECO:0007669"/>
    <property type="project" value="InterPro"/>
</dbReference>
<dbReference type="SUPFAM" id="SSF53098">
    <property type="entry name" value="Ribonuclease H-like"/>
    <property type="match status" value="1"/>
</dbReference>
<feature type="domain" description="Integrase catalytic" evidence="1">
    <location>
        <begin position="100"/>
        <end position="260"/>
    </location>
</feature>
<dbReference type="InterPro" id="IPR012337">
    <property type="entry name" value="RNaseH-like_sf"/>
</dbReference>
<dbReference type="PANTHER" id="PTHR37984">
    <property type="entry name" value="PROTEIN CBG26694"/>
    <property type="match status" value="1"/>
</dbReference>
<evidence type="ECO:0000313" key="2">
    <source>
        <dbReference type="EMBL" id="JAV63181.1"/>
    </source>
</evidence>
<sequence>MELAPFNYDIIYRPGRENHVADALSRISASMNSQSRNLKLKELHDHLCHPGITRMHHWLKNKNLPYTIEEIRVMTNNCRTCAEIKPKYYRHSDPLPELIKATSPFERISIDFKGPVPTNTKNRFILTVIDEYSCFPFAFPCSDVSAKTVITHLNSLFMLFGMPSYVHSDRGASFMSSEVKQYLHSRGIATSRTTAYNPQGNGQVEKLNSTLWKAIQLALKTHNLPIEQWEKVLSFALHSIRSLLCTTINCTPHERMFRHNRRSPNGTSMPTWLTEAEQVLLRRCDRSSKYQPLVEEVDLLESNADYSFVRLRDGRETTVSNRHLAPIGGQGEIIASRPEPEVVVQQPHPPTINQDINLELQDSNVQLQPVVDLESETLRRSARTRRPPLYLRDYSSS</sequence>
<organism evidence="2">
    <name type="scientific">Photinus pyralis</name>
    <name type="common">Common eastern firefly</name>
    <name type="synonym">Lampyris pyralis</name>
    <dbReference type="NCBI Taxonomy" id="7054"/>
    <lineage>
        <taxon>Eukaryota</taxon>
        <taxon>Metazoa</taxon>
        <taxon>Ecdysozoa</taxon>
        <taxon>Arthropoda</taxon>
        <taxon>Hexapoda</taxon>
        <taxon>Insecta</taxon>
        <taxon>Pterygota</taxon>
        <taxon>Neoptera</taxon>
        <taxon>Endopterygota</taxon>
        <taxon>Coleoptera</taxon>
        <taxon>Polyphaga</taxon>
        <taxon>Elateriformia</taxon>
        <taxon>Elateroidea</taxon>
        <taxon>Lampyridae</taxon>
        <taxon>Lampyrinae</taxon>
        <taxon>Photinus</taxon>
    </lineage>
</organism>
<dbReference type="Pfam" id="PF00665">
    <property type="entry name" value="rve"/>
    <property type="match status" value="1"/>
</dbReference>
<accession>A0A1Y1KRZ4</accession>
<dbReference type="PANTHER" id="PTHR37984:SF15">
    <property type="entry name" value="INTEGRASE CATALYTIC DOMAIN-CONTAINING PROTEIN"/>
    <property type="match status" value="1"/>
</dbReference>
<dbReference type="Gene3D" id="3.30.420.10">
    <property type="entry name" value="Ribonuclease H-like superfamily/Ribonuclease H"/>
    <property type="match status" value="1"/>
</dbReference>
<dbReference type="InterPro" id="IPR036397">
    <property type="entry name" value="RNaseH_sf"/>
</dbReference>
<proteinExistence type="predicted"/>
<reference evidence="2" key="1">
    <citation type="journal article" date="2016" name="Sci. Rep.">
        <title>Molecular characterization of firefly nuptial gifts: a multi-omics approach sheds light on postcopulatory sexual selection.</title>
        <authorList>
            <person name="Al-Wathiqui N."/>
            <person name="Fallon T.R."/>
            <person name="South A."/>
            <person name="Weng J.K."/>
            <person name="Lewis S.M."/>
        </authorList>
    </citation>
    <scope>NUCLEOTIDE SEQUENCE</scope>
</reference>
<dbReference type="InterPro" id="IPR001584">
    <property type="entry name" value="Integrase_cat-core"/>
</dbReference>
<dbReference type="AlphaFoldDB" id="A0A1Y1KRZ4"/>
<dbReference type="GO" id="GO:0003676">
    <property type="term" value="F:nucleic acid binding"/>
    <property type="evidence" value="ECO:0007669"/>
    <property type="project" value="InterPro"/>
</dbReference>